<dbReference type="CDD" id="cd00051">
    <property type="entry name" value="EFh"/>
    <property type="match status" value="1"/>
</dbReference>
<evidence type="ECO:0000313" key="5">
    <source>
        <dbReference type="EMBL" id="EEH52846.1"/>
    </source>
</evidence>
<proteinExistence type="predicted"/>
<dbReference type="OrthoDB" id="191686at2759"/>
<keyword evidence="3" id="KW-0106">Calcium</keyword>
<accession>C1N542</accession>
<sequence length="371" mass="41328">MSSSSSGARTRTRISGAFYTLVPIRPRRRGERRSLRTLPGASLRSPLAFNPDTPRPLSTPTDAYELHPDIALYGTTLSVDAREFAQFFDIERSNVFLPRLVALFDVSGDGHMSLYEFVVCLAQFSVNKKQSEHVYFAWRLFDTDDSGAMTKDEFVEALSGAFILITLVPIRPRWRCELHSLRTFSPGVPSYARAGTAKVITSDRRGRGLANFGNVGGVAKGIDTIMREMDEDGDEVITVKEFARMMRKARSPRTGSLGFNTRPRCLSTPSDAFQLHPDNGPQYSHYLAPAFELWSKLQEFSGPCARMYREVRAAGNAKELLRLAGRDGLHGTGKESVTPGDLRVDDDSRMHAFRMRCVLSHTGPHTTASAW</sequence>
<feature type="domain" description="EF-hand" evidence="4">
    <location>
        <begin position="217"/>
        <end position="252"/>
    </location>
</feature>
<dbReference type="Pfam" id="PF13499">
    <property type="entry name" value="EF-hand_7"/>
    <property type="match status" value="1"/>
</dbReference>
<dbReference type="SUPFAM" id="SSF47473">
    <property type="entry name" value="EF-hand"/>
    <property type="match status" value="1"/>
</dbReference>
<dbReference type="InterPro" id="IPR002048">
    <property type="entry name" value="EF_hand_dom"/>
</dbReference>
<dbReference type="Gene3D" id="1.10.238.10">
    <property type="entry name" value="EF-hand"/>
    <property type="match status" value="1"/>
</dbReference>
<dbReference type="GO" id="GO:0005509">
    <property type="term" value="F:calcium ion binding"/>
    <property type="evidence" value="ECO:0007669"/>
    <property type="project" value="InterPro"/>
</dbReference>
<dbReference type="STRING" id="564608.C1N542"/>
<dbReference type="RefSeq" id="XP_003062907.1">
    <property type="nucleotide sequence ID" value="XM_003062861.1"/>
</dbReference>
<dbReference type="PANTHER" id="PTHR45942">
    <property type="entry name" value="PROTEIN PHOSPATASE 3 REGULATORY SUBUNIT B ALPHA ISOFORM TYPE 1"/>
    <property type="match status" value="1"/>
</dbReference>
<reference evidence="5 6" key="1">
    <citation type="journal article" date="2009" name="Science">
        <title>Green evolution and dynamic adaptations revealed by genomes of the marine picoeukaryotes Micromonas.</title>
        <authorList>
            <person name="Worden A.Z."/>
            <person name="Lee J.H."/>
            <person name="Mock T."/>
            <person name="Rouze P."/>
            <person name="Simmons M.P."/>
            <person name="Aerts A.L."/>
            <person name="Allen A.E."/>
            <person name="Cuvelier M.L."/>
            <person name="Derelle E."/>
            <person name="Everett M.V."/>
            <person name="Foulon E."/>
            <person name="Grimwood J."/>
            <person name="Gundlach H."/>
            <person name="Henrissat B."/>
            <person name="Napoli C."/>
            <person name="McDonald S.M."/>
            <person name="Parker M.S."/>
            <person name="Rombauts S."/>
            <person name="Salamov A."/>
            <person name="Von Dassow P."/>
            <person name="Badger J.H."/>
            <person name="Coutinho P.M."/>
            <person name="Demir E."/>
            <person name="Dubchak I."/>
            <person name="Gentemann C."/>
            <person name="Eikrem W."/>
            <person name="Gready J.E."/>
            <person name="John U."/>
            <person name="Lanier W."/>
            <person name="Lindquist E.A."/>
            <person name="Lucas S."/>
            <person name="Mayer K.F."/>
            <person name="Moreau H."/>
            <person name="Not F."/>
            <person name="Otillar R."/>
            <person name="Panaud O."/>
            <person name="Pangilinan J."/>
            <person name="Paulsen I."/>
            <person name="Piegu B."/>
            <person name="Poliakov A."/>
            <person name="Robbens S."/>
            <person name="Schmutz J."/>
            <person name="Toulza E."/>
            <person name="Wyss T."/>
            <person name="Zelensky A."/>
            <person name="Zhou K."/>
            <person name="Armbrust E.V."/>
            <person name="Bhattacharya D."/>
            <person name="Goodenough U.W."/>
            <person name="Van de Peer Y."/>
            <person name="Grigoriev I.V."/>
        </authorList>
    </citation>
    <scope>NUCLEOTIDE SEQUENCE [LARGE SCALE GENOMIC DNA]</scope>
    <source>
        <strain evidence="5 6">CCMP1545</strain>
    </source>
</reference>
<evidence type="ECO:0000256" key="3">
    <source>
        <dbReference type="ARBA" id="ARBA00022837"/>
    </source>
</evidence>
<dbReference type="EMBL" id="GG663747">
    <property type="protein sequence ID" value="EEH52846.1"/>
    <property type="molecule type" value="Genomic_DNA"/>
</dbReference>
<keyword evidence="1" id="KW-0479">Metal-binding</keyword>
<dbReference type="Proteomes" id="UP000001876">
    <property type="component" value="Unassembled WGS sequence"/>
</dbReference>
<dbReference type="PROSITE" id="PS50222">
    <property type="entry name" value="EF_HAND_2"/>
    <property type="match status" value="3"/>
</dbReference>
<dbReference type="SMART" id="SM00054">
    <property type="entry name" value="EFh"/>
    <property type="match status" value="3"/>
</dbReference>
<keyword evidence="6" id="KW-1185">Reference proteome</keyword>
<evidence type="ECO:0000256" key="2">
    <source>
        <dbReference type="ARBA" id="ARBA00022737"/>
    </source>
</evidence>
<feature type="domain" description="EF-hand" evidence="4">
    <location>
        <begin position="92"/>
        <end position="127"/>
    </location>
</feature>
<evidence type="ECO:0000259" key="4">
    <source>
        <dbReference type="PROSITE" id="PS50222"/>
    </source>
</evidence>
<gene>
    <name evidence="5" type="ORF">MICPUCDRAFT_52792</name>
</gene>
<name>C1N542_MICPC</name>
<keyword evidence="2" id="KW-0677">Repeat</keyword>
<evidence type="ECO:0000313" key="6">
    <source>
        <dbReference type="Proteomes" id="UP000001876"/>
    </source>
</evidence>
<organism evidence="6">
    <name type="scientific">Micromonas pusilla (strain CCMP1545)</name>
    <name type="common">Picoplanktonic green alga</name>
    <dbReference type="NCBI Taxonomy" id="564608"/>
    <lineage>
        <taxon>Eukaryota</taxon>
        <taxon>Viridiplantae</taxon>
        <taxon>Chlorophyta</taxon>
        <taxon>Mamiellophyceae</taxon>
        <taxon>Mamiellales</taxon>
        <taxon>Mamiellaceae</taxon>
        <taxon>Micromonas</taxon>
    </lineage>
</organism>
<dbReference type="GeneID" id="9688541"/>
<dbReference type="PROSITE" id="PS00018">
    <property type="entry name" value="EF_HAND_1"/>
    <property type="match status" value="2"/>
</dbReference>
<dbReference type="KEGG" id="mpp:MICPUCDRAFT_52792"/>
<dbReference type="AlphaFoldDB" id="C1N542"/>
<dbReference type="InterPro" id="IPR011992">
    <property type="entry name" value="EF-hand-dom_pair"/>
</dbReference>
<feature type="domain" description="EF-hand" evidence="4">
    <location>
        <begin position="129"/>
        <end position="164"/>
    </location>
</feature>
<evidence type="ECO:0000256" key="1">
    <source>
        <dbReference type="ARBA" id="ARBA00022723"/>
    </source>
</evidence>
<protein>
    <submittedName>
        <fullName evidence="5">Predicted protein</fullName>
    </submittedName>
</protein>
<dbReference type="InterPro" id="IPR018247">
    <property type="entry name" value="EF_Hand_1_Ca_BS"/>
</dbReference>